<feature type="compositionally biased region" description="Basic and acidic residues" evidence="1">
    <location>
        <begin position="200"/>
        <end position="337"/>
    </location>
</feature>
<dbReference type="InterPro" id="IPR003323">
    <property type="entry name" value="OTU_dom"/>
</dbReference>
<evidence type="ECO:0000313" key="4">
    <source>
        <dbReference type="Proteomes" id="UP001159427"/>
    </source>
</evidence>
<reference evidence="3 4" key="1">
    <citation type="submission" date="2022-05" db="EMBL/GenBank/DDBJ databases">
        <authorList>
            <consortium name="Genoscope - CEA"/>
            <person name="William W."/>
        </authorList>
    </citation>
    <scope>NUCLEOTIDE SEQUENCE [LARGE SCALE GENOMIC DNA]</scope>
</reference>
<proteinExistence type="predicted"/>
<comment type="caution">
    <text evidence="3">The sequence shown here is derived from an EMBL/GenBank/DDBJ whole genome shotgun (WGS) entry which is preliminary data.</text>
</comment>
<dbReference type="EMBL" id="CALNXI010000537">
    <property type="protein sequence ID" value="CAH3028830.1"/>
    <property type="molecule type" value="Genomic_DNA"/>
</dbReference>
<gene>
    <name evidence="3" type="ORF">PEVE_00034976</name>
</gene>
<feature type="domain" description="OTU" evidence="2">
    <location>
        <begin position="25"/>
        <end position="161"/>
    </location>
</feature>
<dbReference type="SUPFAM" id="SSF54001">
    <property type="entry name" value="Cysteine proteinases"/>
    <property type="match status" value="1"/>
</dbReference>
<dbReference type="PROSITE" id="PS50802">
    <property type="entry name" value="OTU"/>
    <property type="match status" value="1"/>
</dbReference>
<feature type="non-terminal residue" evidence="3">
    <location>
        <position position="1"/>
    </location>
</feature>
<dbReference type="Pfam" id="PF02338">
    <property type="entry name" value="OTU"/>
    <property type="match status" value="1"/>
</dbReference>
<evidence type="ECO:0000313" key="3">
    <source>
        <dbReference type="EMBL" id="CAH3028830.1"/>
    </source>
</evidence>
<dbReference type="InterPro" id="IPR038765">
    <property type="entry name" value="Papain-like_cys_pep_sf"/>
</dbReference>
<dbReference type="Gene3D" id="3.90.70.80">
    <property type="match status" value="1"/>
</dbReference>
<accession>A0ABN8MGL3</accession>
<evidence type="ECO:0000256" key="1">
    <source>
        <dbReference type="SAM" id="MobiDB-lite"/>
    </source>
</evidence>
<sequence length="458" mass="51399">EKENCSSDQAGTPRSVEEYLQQEGLRRVPVPADGHCLLHAWHRAMQEEGINTYESYRDLLSAVMREFAEHKSFYSPFMLDGWQIQLVKYCVYGAFNSAIGDLVIYGLSNLTALPCKVVTEGCNKVPYIHVVTPDRLNKTDVRDGGLLLMLTNLHYEPLVKMEQRQSDEEKGEVFGCKRQEVHQNTDGDGQEVHQNTDMDGQEVHQNTDNDGQEVHQNTDSDGQKVHQNNDGDGHEMHQNTDNDGHEVHQNNDGDGHEMHQNTDNDGHEVHQNNDSDGHEMHQNTDNDGHEVHQNNGSDGHEMHQNTDNDGHKVHQNNDIDGHEVHQNNDTDDQEVHQKNQNITHEYPEKVLEVKLTESDEKLDEDVGADPVKSEPVAEIKMRKSIMLPPDWFGALRVSNNEKADSTQRTTEVTKKAVPSPVQGKQAHGSNSSVGYGALCGNSLLSPNAGNIFFNLHSS</sequence>
<dbReference type="CDD" id="cd22744">
    <property type="entry name" value="OTU"/>
    <property type="match status" value="1"/>
</dbReference>
<feature type="region of interest" description="Disordered" evidence="1">
    <location>
        <begin position="200"/>
        <end position="347"/>
    </location>
</feature>
<dbReference type="Proteomes" id="UP001159427">
    <property type="component" value="Unassembled WGS sequence"/>
</dbReference>
<name>A0ABN8MGL3_9CNID</name>
<organism evidence="3 4">
    <name type="scientific">Porites evermanni</name>
    <dbReference type="NCBI Taxonomy" id="104178"/>
    <lineage>
        <taxon>Eukaryota</taxon>
        <taxon>Metazoa</taxon>
        <taxon>Cnidaria</taxon>
        <taxon>Anthozoa</taxon>
        <taxon>Hexacorallia</taxon>
        <taxon>Scleractinia</taxon>
        <taxon>Fungiina</taxon>
        <taxon>Poritidae</taxon>
        <taxon>Porites</taxon>
    </lineage>
</organism>
<evidence type="ECO:0000259" key="2">
    <source>
        <dbReference type="PROSITE" id="PS50802"/>
    </source>
</evidence>
<feature type="region of interest" description="Disordered" evidence="1">
    <location>
        <begin position="401"/>
        <end position="429"/>
    </location>
</feature>
<keyword evidence="4" id="KW-1185">Reference proteome</keyword>
<protein>
    <recommendedName>
        <fullName evidence="2">OTU domain-containing protein</fullName>
    </recommendedName>
</protein>